<dbReference type="PANTHER" id="PTHR35010">
    <property type="entry name" value="BLL4672 PROTEIN-RELATED"/>
    <property type="match status" value="1"/>
</dbReference>
<dbReference type="EMBL" id="FNUC01000004">
    <property type="protein sequence ID" value="SEF13943.1"/>
    <property type="molecule type" value="Genomic_DNA"/>
</dbReference>
<name>A0A1H5PJA4_9ACTN</name>
<accession>A0A1H5PJA4</accession>
<dbReference type="SMART" id="SM00530">
    <property type="entry name" value="HTH_XRE"/>
    <property type="match status" value="1"/>
</dbReference>
<gene>
    <name evidence="2" type="ORF">SAMN04488561_4513</name>
</gene>
<feature type="domain" description="HTH cro/C1-type" evidence="1">
    <location>
        <begin position="12"/>
        <end position="66"/>
    </location>
</feature>
<dbReference type="InterPro" id="IPR001387">
    <property type="entry name" value="Cro/C1-type_HTH"/>
</dbReference>
<evidence type="ECO:0000259" key="1">
    <source>
        <dbReference type="PROSITE" id="PS50943"/>
    </source>
</evidence>
<dbReference type="PROSITE" id="PS50943">
    <property type="entry name" value="HTH_CROC1"/>
    <property type="match status" value="1"/>
</dbReference>
<evidence type="ECO:0000313" key="2">
    <source>
        <dbReference type="EMBL" id="SEF13943.1"/>
    </source>
</evidence>
<dbReference type="Pfam" id="PF01381">
    <property type="entry name" value="HTH_3"/>
    <property type="match status" value="1"/>
</dbReference>
<dbReference type="Proteomes" id="UP000181980">
    <property type="component" value="Unassembled WGS sequence"/>
</dbReference>
<protein>
    <submittedName>
        <fullName evidence="2">Helix-turn-helix</fullName>
    </submittedName>
</protein>
<sequence length="252" mass="28023">MDGDGRRVGELLREWRQRRRTSQLDLALQADVSARYVSLVETGKSNPSADMVLRLASALDVPLRHRNRLLFAAGFAPRYRERPLDAQDMAAAREALVTVLRAHEPYPALVVDRRWNVVMTNAAVAPFLGGVHPELLRPPNLVRLALDPRGFAARIANPADVRAVFRARLARQLAEDGDPEIAALYDTYLAEPVDEPAGPDVTIAMTVRYRGRDVRLFSTVTTFGTPQDITLQELAVEAYYPADAESARLLRS</sequence>
<dbReference type="SUPFAM" id="SSF47413">
    <property type="entry name" value="lambda repressor-like DNA-binding domains"/>
    <property type="match status" value="1"/>
</dbReference>
<dbReference type="AlphaFoldDB" id="A0A1H5PJA4"/>
<dbReference type="CDD" id="cd00093">
    <property type="entry name" value="HTH_XRE"/>
    <property type="match status" value="1"/>
</dbReference>
<organism evidence="2 3">
    <name type="scientific">Jiangella alba</name>
    <dbReference type="NCBI Taxonomy" id="561176"/>
    <lineage>
        <taxon>Bacteria</taxon>
        <taxon>Bacillati</taxon>
        <taxon>Actinomycetota</taxon>
        <taxon>Actinomycetes</taxon>
        <taxon>Jiangellales</taxon>
        <taxon>Jiangellaceae</taxon>
        <taxon>Jiangella</taxon>
    </lineage>
</organism>
<dbReference type="InterPro" id="IPR041413">
    <property type="entry name" value="MLTR_LBD"/>
</dbReference>
<dbReference type="GO" id="GO:0003677">
    <property type="term" value="F:DNA binding"/>
    <property type="evidence" value="ECO:0007669"/>
    <property type="project" value="InterPro"/>
</dbReference>
<dbReference type="OrthoDB" id="2959414at2"/>
<dbReference type="STRING" id="561176.SAMN04488561_4513"/>
<reference evidence="3" key="1">
    <citation type="submission" date="2016-10" db="EMBL/GenBank/DDBJ databases">
        <authorList>
            <person name="Varghese N."/>
            <person name="Submissions S."/>
        </authorList>
    </citation>
    <scope>NUCLEOTIDE SEQUENCE [LARGE SCALE GENOMIC DNA]</scope>
    <source>
        <strain evidence="3">DSM 45237</strain>
    </source>
</reference>
<keyword evidence="3" id="KW-1185">Reference proteome</keyword>
<evidence type="ECO:0000313" key="3">
    <source>
        <dbReference type="Proteomes" id="UP000181980"/>
    </source>
</evidence>
<dbReference type="Gene3D" id="1.10.260.40">
    <property type="entry name" value="lambda repressor-like DNA-binding domains"/>
    <property type="match status" value="1"/>
</dbReference>
<dbReference type="Pfam" id="PF17765">
    <property type="entry name" value="MLTR_LBD"/>
    <property type="match status" value="1"/>
</dbReference>
<dbReference type="Gene3D" id="3.30.450.180">
    <property type="match status" value="1"/>
</dbReference>
<proteinExistence type="predicted"/>
<dbReference type="RefSeq" id="WP_069110200.1">
    <property type="nucleotide sequence ID" value="NZ_FNUC01000004.1"/>
</dbReference>
<dbReference type="InterPro" id="IPR010982">
    <property type="entry name" value="Lambda_DNA-bd_dom_sf"/>
</dbReference>
<dbReference type="PANTHER" id="PTHR35010:SF4">
    <property type="entry name" value="BLL5781 PROTEIN"/>
    <property type="match status" value="1"/>
</dbReference>